<dbReference type="RefSeq" id="WP_300959241.1">
    <property type="nucleotide sequence ID" value="NZ_JAUHJR010000001.1"/>
</dbReference>
<evidence type="ECO:0000313" key="3">
    <source>
        <dbReference type="Proteomes" id="UP001168537"/>
    </source>
</evidence>
<comment type="caution">
    <text evidence="2">The sequence shown here is derived from an EMBL/GenBank/DDBJ whole genome shotgun (WGS) entry which is preliminary data.</text>
</comment>
<feature type="region of interest" description="Disordered" evidence="1">
    <location>
        <begin position="1"/>
        <end position="25"/>
    </location>
</feature>
<protein>
    <submittedName>
        <fullName evidence="2">Uncharacterized protein</fullName>
    </submittedName>
</protein>
<name>A0ABT8ER43_9ACTN</name>
<organism evidence="2 3">
    <name type="scientific">Nocardioides abyssi</name>
    <dbReference type="NCBI Taxonomy" id="3058370"/>
    <lineage>
        <taxon>Bacteria</taxon>
        <taxon>Bacillati</taxon>
        <taxon>Actinomycetota</taxon>
        <taxon>Actinomycetes</taxon>
        <taxon>Propionibacteriales</taxon>
        <taxon>Nocardioidaceae</taxon>
        <taxon>Nocardioides</taxon>
    </lineage>
</organism>
<evidence type="ECO:0000256" key="1">
    <source>
        <dbReference type="SAM" id="MobiDB-lite"/>
    </source>
</evidence>
<gene>
    <name evidence="2" type="ORF">QWY29_03385</name>
</gene>
<evidence type="ECO:0000313" key="2">
    <source>
        <dbReference type="EMBL" id="MDN4160386.1"/>
    </source>
</evidence>
<accession>A0ABT8ER43</accession>
<dbReference type="EMBL" id="JAUHJR010000001">
    <property type="protein sequence ID" value="MDN4160386.1"/>
    <property type="molecule type" value="Genomic_DNA"/>
</dbReference>
<sequence length="47" mass="5195">MTLLTDGRPVPPAQVDHHLLADGPGTGFRDCRGVWHRLDRDDDGGRD</sequence>
<proteinExistence type="predicted"/>
<reference evidence="2" key="1">
    <citation type="submission" date="2023-06" db="EMBL/GenBank/DDBJ databases">
        <title>Draft genome sequence of Nocardioides sp. SOB72.</title>
        <authorList>
            <person name="Zhang G."/>
        </authorList>
    </citation>
    <scope>NUCLEOTIDE SEQUENCE</scope>
    <source>
        <strain evidence="2">SOB72</strain>
    </source>
</reference>
<keyword evidence="3" id="KW-1185">Reference proteome</keyword>
<dbReference type="Proteomes" id="UP001168537">
    <property type="component" value="Unassembled WGS sequence"/>
</dbReference>